<evidence type="ECO:0000313" key="1">
    <source>
        <dbReference type="EMBL" id="AEV33889.1"/>
    </source>
</evidence>
<protein>
    <submittedName>
        <fullName evidence="1">Uncharacterized protein</fullName>
    </submittedName>
</protein>
<gene>
    <name evidence="1" type="ordered locus">Oweho_2932</name>
</gene>
<proteinExistence type="predicted"/>
<dbReference type="OrthoDB" id="9838127at2"/>
<accession>G8R1E6</accession>
<sequence length="141" mass="16750">MNDKYLLFLLISTLLWSCNSTEVRDLNNETVKYSDLPQDVKNVVFEPYYSDPNDPDRSTFFIDLNNPTRYTEVSKQSFLPWIYDSELHRIDDGKVFKLNFSDEHGYKIVVLEDFLFIPQHSSIWKHDSSSYTFSKFNLKKN</sequence>
<reference evidence="1 2" key="1">
    <citation type="journal article" date="2012" name="Stand. Genomic Sci.">
        <title>Genome sequence of the orange-pigmented seawater bacterium Owenweeksia hongkongensis type strain (UST20020801(T)).</title>
        <authorList>
            <person name="Riedel T."/>
            <person name="Held B."/>
            <person name="Nolan M."/>
            <person name="Lucas S."/>
            <person name="Lapidus A."/>
            <person name="Tice H."/>
            <person name="Del Rio T.G."/>
            <person name="Cheng J.F."/>
            <person name="Han C."/>
            <person name="Tapia R."/>
            <person name="Goodwin L.A."/>
            <person name="Pitluck S."/>
            <person name="Liolios K."/>
            <person name="Mavromatis K."/>
            <person name="Pagani I."/>
            <person name="Ivanova N."/>
            <person name="Mikhailova N."/>
            <person name="Pati A."/>
            <person name="Chen A."/>
            <person name="Palaniappan K."/>
            <person name="Rohde M."/>
            <person name="Tindall B.J."/>
            <person name="Detter J.C."/>
            <person name="Goker M."/>
            <person name="Woyke T."/>
            <person name="Bristow J."/>
            <person name="Eisen J.A."/>
            <person name="Markowitz V."/>
            <person name="Hugenholtz P."/>
            <person name="Klenk H.P."/>
            <person name="Kyrpides N.C."/>
        </authorList>
    </citation>
    <scope>NUCLEOTIDE SEQUENCE</scope>
    <source>
        <strain evidence="2">DSM 17368 / JCM 12287 / NRRL B-23963</strain>
    </source>
</reference>
<name>G8R1E6_OWEHD</name>
<organism evidence="1 2">
    <name type="scientific">Owenweeksia hongkongensis (strain DSM 17368 / CIP 108786 / JCM 12287 / NRRL B-23963 / UST20020801)</name>
    <dbReference type="NCBI Taxonomy" id="926562"/>
    <lineage>
        <taxon>Bacteria</taxon>
        <taxon>Pseudomonadati</taxon>
        <taxon>Bacteroidota</taxon>
        <taxon>Flavobacteriia</taxon>
        <taxon>Flavobacteriales</taxon>
        <taxon>Owenweeksiaceae</taxon>
        <taxon>Owenweeksia</taxon>
    </lineage>
</organism>
<keyword evidence="2" id="KW-1185">Reference proteome</keyword>
<dbReference type="RefSeq" id="WP_014203238.1">
    <property type="nucleotide sequence ID" value="NC_016599.1"/>
</dbReference>
<dbReference type="HOGENOM" id="CLU_1823442_0_0_10"/>
<evidence type="ECO:0000313" key="2">
    <source>
        <dbReference type="Proteomes" id="UP000005631"/>
    </source>
</evidence>
<dbReference type="KEGG" id="oho:Oweho_2932"/>
<dbReference type="AlphaFoldDB" id="G8R1E6"/>
<dbReference type="Proteomes" id="UP000005631">
    <property type="component" value="Chromosome"/>
</dbReference>
<dbReference type="EMBL" id="CP003156">
    <property type="protein sequence ID" value="AEV33889.1"/>
    <property type="molecule type" value="Genomic_DNA"/>
</dbReference>